<accession>A0A179F0M4</accession>
<dbReference type="EMBL" id="LSBJ02000012">
    <property type="protein sequence ID" value="OAQ58952.2"/>
    <property type="molecule type" value="Genomic_DNA"/>
</dbReference>
<feature type="region of interest" description="Disordered" evidence="2">
    <location>
        <begin position="495"/>
        <end position="516"/>
    </location>
</feature>
<feature type="region of interest" description="Disordered" evidence="2">
    <location>
        <begin position="993"/>
        <end position="1018"/>
    </location>
</feature>
<dbReference type="GO" id="GO:0006338">
    <property type="term" value="P:chromatin remodeling"/>
    <property type="evidence" value="ECO:0007669"/>
    <property type="project" value="UniProtKB-ARBA"/>
</dbReference>
<feature type="region of interest" description="Disordered" evidence="2">
    <location>
        <begin position="1"/>
        <end position="32"/>
    </location>
</feature>
<evidence type="ECO:0000313" key="5">
    <source>
        <dbReference type="Proteomes" id="UP000078397"/>
    </source>
</evidence>
<feature type="domain" description="Chromo" evidence="3">
    <location>
        <begin position="1098"/>
        <end position="1148"/>
    </location>
</feature>
<gene>
    <name evidence="4" type="ORF">VFPPC_11891</name>
</gene>
<feature type="region of interest" description="Disordered" evidence="2">
    <location>
        <begin position="836"/>
        <end position="966"/>
    </location>
</feature>
<dbReference type="PANTHER" id="PTHR37535">
    <property type="entry name" value="FLUG DOMAIN PROTEIN"/>
    <property type="match status" value="1"/>
</dbReference>
<evidence type="ECO:0000313" key="4">
    <source>
        <dbReference type="EMBL" id="OAQ58952.2"/>
    </source>
</evidence>
<feature type="compositionally biased region" description="Basic and acidic residues" evidence="2">
    <location>
        <begin position="18"/>
        <end position="32"/>
    </location>
</feature>
<proteinExistence type="predicted"/>
<dbReference type="InterPro" id="IPR000953">
    <property type="entry name" value="Chromo/chromo_shadow_dom"/>
</dbReference>
<feature type="compositionally biased region" description="Basic and acidic residues" evidence="2">
    <location>
        <begin position="946"/>
        <end position="958"/>
    </location>
</feature>
<protein>
    <submittedName>
        <fullName evidence="4">Chromo (CHRromatin organization MOdifier) domain-containing protein</fullName>
    </submittedName>
</protein>
<dbReference type="AlphaFoldDB" id="A0A179F0M4"/>
<dbReference type="SUPFAM" id="SSF54160">
    <property type="entry name" value="Chromo domain-like"/>
    <property type="match status" value="1"/>
</dbReference>
<dbReference type="Pfam" id="PF11917">
    <property type="entry name" value="DUF3435"/>
    <property type="match status" value="1"/>
</dbReference>
<feature type="compositionally biased region" description="Polar residues" evidence="2">
    <location>
        <begin position="862"/>
        <end position="871"/>
    </location>
</feature>
<dbReference type="Proteomes" id="UP000078397">
    <property type="component" value="Unassembled WGS sequence"/>
</dbReference>
<name>A0A179F0M4_METCM</name>
<organism evidence="4 5">
    <name type="scientific">Pochonia chlamydosporia 170</name>
    <dbReference type="NCBI Taxonomy" id="1380566"/>
    <lineage>
        <taxon>Eukaryota</taxon>
        <taxon>Fungi</taxon>
        <taxon>Dikarya</taxon>
        <taxon>Ascomycota</taxon>
        <taxon>Pezizomycotina</taxon>
        <taxon>Sordariomycetes</taxon>
        <taxon>Hypocreomycetidae</taxon>
        <taxon>Hypocreales</taxon>
        <taxon>Clavicipitaceae</taxon>
        <taxon>Pochonia</taxon>
    </lineage>
</organism>
<dbReference type="InterPro" id="IPR016197">
    <property type="entry name" value="Chromo-like_dom_sf"/>
</dbReference>
<dbReference type="OrthoDB" id="5135310at2759"/>
<dbReference type="GeneID" id="28853935"/>
<sequence length="1163" mass="133362">MFSSKQRFRLTDPAAVADRAKSRGWKADEHLENDKQRDLNKYDDKVKEKQDQVLHKYAIWHWDRSGRNVDFEPYKDVLLREGVPIPPIQELKDFWRFYKDQSVGRLRERPTAPTLKARAKEFKGGYMRMTGNLLNDEDTREINYWLKNVLPFEEKSGVKDIVMPKYNYKPVDLDRHLDALYTRGDLGITHERTRFQFHLILLMFANTGARKGGLLTDGIKYKDIRLVLERSGNGGRRFIFGHYQRTVKNNKDPENNKFGATGREHKILRYNAVFLLLLLAIADNALDRDDFVQILKGNGDGPIEWNVAALETPICRSVDRQGTVDDTKPMSEFVFLGIFKKLFMAEYDYSRASMHMIRREIGKQLDERYTEVERSQHLTQADKAVFGQSYVAFVSSCDGFAAFMREKPDHAAVEYFQGVSQFWQPGLPTKLPAALRDKINNHPDILELKREIKASGSIRSGKKTTKNQLNALRKRLERGVLEEHRSKCFKEKRRDRLLRGSHRSAEDDDDADPLNDLIPEKGRVAQAMMRTLPVDHAKQPDIMRDALLLLTGSGSVYYRPQEVPKNELCPYCELAVKSLPPRQRSQHIHRCRRKSTAETLGVSWTDLKFCYFCMAFYTREDWQDDCQNHLSHLKHCCSITYRHTLLRPAFCPLCKQTKDLPASDRLQYWERDADAIRHIEEIHGWIWLCAECNFSCYGRQPGLYHLHDAHGYSISNAKLIQGEIAESVPDSTTQLVAVNYNAPNGSNNFESISFLPSPAPDLPLEAREENFYKLHTMLDPQLLAGSDPCSDTCADPSTGMFYESSTSDTASFWDDTCDMDPLDELMSQYITFPADAAEGGPLPNEISNTGDVIDLTGDDKLTPQTTEPLSTEQHRPRQPNPGDDNSVPDHTACPAASHLCPSPTLQGAEGRASDQTRRDTDTLRSLLPERRESNVVAEASEMNPEPEIRTNSHIDHQKGNNHQSVKQAVRIRLKTSSPAKNDNNQHTSLATLITAPSPSCKLHSTDLEGHSTSPKRKLIRLHRQKRLEASEDDESVQTEQPDRKRQKNNIYKVKRYLAVWGKIFLEWDDGTTGWEPKSNIIDKEGLAKFQAEYQGIDEGVDILNVRQSRARAYQFLVHWHGRPDSEDRWVDEKYMNRDRIEEMKAKARVSSRASGQKRVRRSQ</sequence>
<evidence type="ECO:0000256" key="2">
    <source>
        <dbReference type="SAM" id="MobiDB-lite"/>
    </source>
</evidence>
<comment type="caution">
    <text evidence="4">The sequence shown here is derived from an EMBL/GenBank/DDBJ whole genome shotgun (WGS) entry which is preliminary data.</text>
</comment>
<feature type="region of interest" description="Disordered" evidence="2">
    <location>
        <begin position="1025"/>
        <end position="1044"/>
    </location>
</feature>
<reference evidence="4 5" key="1">
    <citation type="journal article" date="2016" name="PLoS Pathog.">
        <title>Biosynthesis of antibiotic leucinostatins in bio-control fungus Purpureocillium lilacinum and their inhibition on phytophthora revealed by genome mining.</title>
        <authorList>
            <person name="Wang G."/>
            <person name="Liu Z."/>
            <person name="Lin R."/>
            <person name="Li E."/>
            <person name="Mao Z."/>
            <person name="Ling J."/>
            <person name="Yang Y."/>
            <person name="Yin W.B."/>
            <person name="Xie B."/>
        </authorList>
    </citation>
    <scope>NUCLEOTIDE SEQUENCE [LARGE SCALE GENOMIC DNA]</scope>
    <source>
        <strain evidence="4">170</strain>
    </source>
</reference>
<feature type="compositionally biased region" description="Basic and acidic residues" evidence="2">
    <location>
        <begin position="911"/>
        <end position="933"/>
    </location>
</feature>
<comment type="subunit">
    <text evidence="1">Component of the NuA4 histone acetyltransferase complex.</text>
</comment>
<dbReference type="KEGG" id="pchm:VFPPC_11891"/>
<dbReference type="PANTHER" id="PTHR37535:SF3">
    <property type="entry name" value="FLUG DOMAIN-CONTAINING PROTEIN"/>
    <property type="match status" value="1"/>
</dbReference>
<dbReference type="SMART" id="SM00298">
    <property type="entry name" value="CHROMO"/>
    <property type="match status" value="1"/>
</dbReference>
<evidence type="ECO:0000259" key="3">
    <source>
        <dbReference type="SMART" id="SM00298"/>
    </source>
</evidence>
<dbReference type="RefSeq" id="XP_018137032.2">
    <property type="nucleotide sequence ID" value="XM_018289941.2"/>
</dbReference>
<dbReference type="STRING" id="1380566.A0A179F0M4"/>
<evidence type="ECO:0000256" key="1">
    <source>
        <dbReference type="ARBA" id="ARBA00011353"/>
    </source>
</evidence>
<dbReference type="InterPro" id="IPR021842">
    <property type="entry name" value="DUF3435"/>
</dbReference>
<keyword evidence="5" id="KW-1185">Reference proteome</keyword>